<dbReference type="InterPro" id="IPR042178">
    <property type="entry name" value="Serpin_sf_1"/>
</dbReference>
<dbReference type="InterPro" id="IPR036186">
    <property type="entry name" value="Serpin_sf"/>
</dbReference>
<evidence type="ECO:0000256" key="1">
    <source>
        <dbReference type="ARBA" id="ARBA00009500"/>
    </source>
</evidence>
<dbReference type="PANTHER" id="PTHR11461">
    <property type="entry name" value="SERINE PROTEASE INHIBITOR, SERPIN"/>
    <property type="match status" value="1"/>
</dbReference>
<dbReference type="STRING" id="3694.B9MVJ5"/>
<dbReference type="GO" id="GO:0005615">
    <property type="term" value="C:extracellular space"/>
    <property type="evidence" value="ECO:0007669"/>
    <property type="project" value="InterPro"/>
</dbReference>
<protein>
    <recommendedName>
        <fullName evidence="2">Serpin domain-containing protein</fullName>
    </recommendedName>
</protein>
<dbReference type="SUPFAM" id="SSF56574">
    <property type="entry name" value="Serpins"/>
    <property type="match status" value="1"/>
</dbReference>
<dbReference type="Gene3D" id="3.30.497.10">
    <property type="entry name" value="Antithrombin, subunit I, domain 2"/>
    <property type="match status" value="1"/>
</dbReference>
<dbReference type="Pfam" id="PF00079">
    <property type="entry name" value="Serpin"/>
    <property type="match status" value="1"/>
</dbReference>
<proteinExistence type="inferred from homology"/>
<accession>B9MVJ5</accession>
<dbReference type="AlphaFoldDB" id="B9MVJ5"/>
<dbReference type="InParanoid" id="B9MVJ5"/>
<evidence type="ECO:0000313" key="3">
    <source>
        <dbReference type="EMBL" id="PNT02857.1"/>
    </source>
</evidence>
<dbReference type="Proteomes" id="UP000006729">
    <property type="component" value="Chromosome 14"/>
</dbReference>
<organism evidence="3 4">
    <name type="scientific">Populus trichocarpa</name>
    <name type="common">Western balsam poplar</name>
    <name type="synonym">Populus balsamifera subsp. trichocarpa</name>
    <dbReference type="NCBI Taxonomy" id="3694"/>
    <lineage>
        <taxon>Eukaryota</taxon>
        <taxon>Viridiplantae</taxon>
        <taxon>Streptophyta</taxon>
        <taxon>Embryophyta</taxon>
        <taxon>Tracheophyta</taxon>
        <taxon>Spermatophyta</taxon>
        <taxon>Magnoliopsida</taxon>
        <taxon>eudicotyledons</taxon>
        <taxon>Gunneridae</taxon>
        <taxon>Pentapetalae</taxon>
        <taxon>rosids</taxon>
        <taxon>fabids</taxon>
        <taxon>Malpighiales</taxon>
        <taxon>Salicaceae</taxon>
        <taxon>Saliceae</taxon>
        <taxon>Populus</taxon>
    </lineage>
</organism>
<name>B9MVJ5_POPTR</name>
<dbReference type="EMBL" id="CM009303">
    <property type="protein sequence ID" value="PNT02857.1"/>
    <property type="molecule type" value="Genomic_DNA"/>
</dbReference>
<dbReference type="HOGENOM" id="CLU_2019163_0_0_1"/>
<gene>
    <name evidence="3" type="ORF">POPTR_014G036100</name>
</gene>
<feature type="domain" description="Serpin" evidence="2">
    <location>
        <begin position="62"/>
        <end position="120"/>
    </location>
</feature>
<dbReference type="eggNOG" id="KOG2392">
    <property type="taxonomic scope" value="Eukaryota"/>
</dbReference>
<comment type="similarity">
    <text evidence="1">Belongs to the serpin family.</text>
</comment>
<dbReference type="InterPro" id="IPR023796">
    <property type="entry name" value="Serpin_dom"/>
</dbReference>
<sequence length="123" mass="13566">MINGSYHKGMLLSLIVSGSKAFTLDQLPSFLESMSKSQLSSLTRSLMPTAFVLMVVMKAVEVPTQVNKWAAKETNGIVMEVLPSGSVDNTIRLVLTNALHFKVAWIENFDLSTTKDHGFLSFE</sequence>
<dbReference type="GO" id="GO:0004867">
    <property type="term" value="F:serine-type endopeptidase inhibitor activity"/>
    <property type="evidence" value="ECO:0007669"/>
    <property type="project" value="InterPro"/>
</dbReference>
<dbReference type="InterPro" id="IPR000215">
    <property type="entry name" value="Serpin_fam"/>
</dbReference>
<keyword evidence="4" id="KW-1185">Reference proteome</keyword>
<evidence type="ECO:0000259" key="2">
    <source>
        <dbReference type="Pfam" id="PF00079"/>
    </source>
</evidence>
<dbReference type="PANTHER" id="PTHR11461:SF211">
    <property type="entry name" value="GH10112P-RELATED"/>
    <property type="match status" value="1"/>
</dbReference>
<reference evidence="3 4" key="1">
    <citation type="journal article" date="2006" name="Science">
        <title>The genome of black cottonwood, Populus trichocarpa (Torr. &amp; Gray).</title>
        <authorList>
            <person name="Tuskan G.A."/>
            <person name="Difazio S."/>
            <person name="Jansson S."/>
            <person name="Bohlmann J."/>
            <person name="Grigoriev I."/>
            <person name="Hellsten U."/>
            <person name="Putnam N."/>
            <person name="Ralph S."/>
            <person name="Rombauts S."/>
            <person name="Salamov A."/>
            <person name="Schein J."/>
            <person name="Sterck L."/>
            <person name="Aerts A."/>
            <person name="Bhalerao R.R."/>
            <person name="Bhalerao R.P."/>
            <person name="Blaudez D."/>
            <person name="Boerjan W."/>
            <person name="Brun A."/>
            <person name="Brunner A."/>
            <person name="Busov V."/>
            <person name="Campbell M."/>
            <person name="Carlson J."/>
            <person name="Chalot M."/>
            <person name="Chapman J."/>
            <person name="Chen G.L."/>
            <person name="Cooper D."/>
            <person name="Coutinho P.M."/>
            <person name="Couturier J."/>
            <person name="Covert S."/>
            <person name="Cronk Q."/>
            <person name="Cunningham R."/>
            <person name="Davis J."/>
            <person name="Degroeve S."/>
            <person name="Dejardin A."/>
            <person name="Depamphilis C."/>
            <person name="Detter J."/>
            <person name="Dirks B."/>
            <person name="Dubchak I."/>
            <person name="Duplessis S."/>
            <person name="Ehlting J."/>
            <person name="Ellis B."/>
            <person name="Gendler K."/>
            <person name="Goodstein D."/>
            <person name="Gribskov M."/>
            <person name="Grimwood J."/>
            <person name="Groover A."/>
            <person name="Gunter L."/>
            <person name="Hamberger B."/>
            <person name="Heinze B."/>
            <person name="Helariutta Y."/>
            <person name="Henrissat B."/>
            <person name="Holligan D."/>
            <person name="Holt R."/>
            <person name="Huang W."/>
            <person name="Islam-Faridi N."/>
            <person name="Jones S."/>
            <person name="Jones-Rhoades M."/>
            <person name="Jorgensen R."/>
            <person name="Joshi C."/>
            <person name="Kangasjarvi J."/>
            <person name="Karlsson J."/>
            <person name="Kelleher C."/>
            <person name="Kirkpatrick R."/>
            <person name="Kirst M."/>
            <person name="Kohler A."/>
            <person name="Kalluri U."/>
            <person name="Larimer F."/>
            <person name="Leebens-Mack J."/>
            <person name="Leple J.C."/>
            <person name="Locascio P."/>
            <person name="Lou Y."/>
            <person name="Lucas S."/>
            <person name="Martin F."/>
            <person name="Montanini B."/>
            <person name="Napoli C."/>
            <person name="Nelson D.R."/>
            <person name="Nelson C."/>
            <person name="Nieminen K."/>
            <person name="Nilsson O."/>
            <person name="Pereda V."/>
            <person name="Peter G."/>
            <person name="Philippe R."/>
            <person name="Pilate G."/>
            <person name="Poliakov A."/>
            <person name="Razumovskaya J."/>
            <person name="Richardson P."/>
            <person name="Rinaldi C."/>
            <person name="Ritland K."/>
            <person name="Rouze P."/>
            <person name="Ryaboy D."/>
            <person name="Schmutz J."/>
            <person name="Schrader J."/>
            <person name="Segerman B."/>
            <person name="Shin H."/>
            <person name="Siddiqui A."/>
            <person name="Sterky F."/>
            <person name="Terry A."/>
            <person name="Tsai C.J."/>
            <person name="Uberbacher E."/>
            <person name="Unneberg P."/>
            <person name="Vahala J."/>
            <person name="Wall K."/>
            <person name="Wessler S."/>
            <person name="Yang G."/>
            <person name="Yin T."/>
            <person name="Douglas C."/>
            <person name="Marra M."/>
            <person name="Sandberg G."/>
            <person name="Van de Peer Y."/>
            <person name="Rokhsar D."/>
        </authorList>
    </citation>
    <scope>NUCLEOTIDE SEQUENCE [LARGE SCALE GENOMIC DNA]</scope>
    <source>
        <strain evidence="4">cv. Nisqually</strain>
    </source>
</reference>
<evidence type="ECO:0000313" key="4">
    <source>
        <dbReference type="Proteomes" id="UP000006729"/>
    </source>
</evidence>